<evidence type="ECO:0000313" key="2">
    <source>
        <dbReference type="Proteomes" id="UP000789901"/>
    </source>
</evidence>
<protein>
    <submittedName>
        <fullName evidence="1">4819_t:CDS:1</fullName>
    </submittedName>
</protein>
<reference evidence="1 2" key="1">
    <citation type="submission" date="2021-06" db="EMBL/GenBank/DDBJ databases">
        <authorList>
            <person name="Kallberg Y."/>
            <person name="Tangrot J."/>
            <person name="Rosling A."/>
        </authorList>
    </citation>
    <scope>NUCLEOTIDE SEQUENCE [LARGE SCALE GENOMIC DNA]</scope>
    <source>
        <strain evidence="1 2">120-4 pot B 10/14</strain>
    </source>
</reference>
<comment type="caution">
    <text evidence="1">The sequence shown here is derived from an EMBL/GenBank/DDBJ whole genome shotgun (WGS) entry which is preliminary data.</text>
</comment>
<feature type="non-terminal residue" evidence="1">
    <location>
        <position position="1"/>
    </location>
</feature>
<dbReference type="EMBL" id="CAJVQB010085100">
    <property type="protein sequence ID" value="CAG8846829.1"/>
    <property type="molecule type" value="Genomic_DNA"/>
</dbReference>
<feature type="non-terminal residue" evidence="1">
    <location>
        <position position="85"/>
    </location>
</feature>
<name>A0ABN7X2Z0_GIGMA</name>
<gene>
    <name evidence="1" type="ORF">GMARGA_LOCUS38362</name>
</gene>
<proteinExistence type="predicted"/>
<sequence length="85" mass="10334">QYPWVLYKKKKGTLVDSYTAEKKKFRQNPPSAATNRITDEILKTTKNMTPTECHLGSYMRERKEHYHIAAKKRYQLERYKRKRKK</sequence>
<evidence type="ECO:0000313" key="1">
    <source>
        <dbReference type="EMBL" id="CAG8846829.1"/>
    </source>
</evidence>
<keyword evidence="2" id="KW-1185">Reference proteome</keyword>
<organism evidence="1 2">
    <name type="scientific">Gigaspora margarita</name>
    <dbReference type="NCBI Taxonomy" id="4874"/>
    <lineage>
        <taxon>Eukaryota</taxon>
        <taxon>Fungi</taxon>
        <taxon>Fungi incertae sedis</taxon>
        <taxon>Mucoromycota</taxon>
        <taxon>Glomeromycotina</taxon>
        <taxon>Glomeromycetes</taxon>
        <taxon>Diversisporales</taxon>
        <taxon>Gigasporaceae</taxon>
        <taxon>Gigaspora</taxon>
    </lineage>
</organism>
<dbReference type="Proteomes" id="UP000789901">
    <property type="component" value="Unassembled WGS sequence"/>
</dbReference>
<accession>A0ABN7X2Z0</accession>